<sequence length="86" mass="8896">MIVLSTTVVILSIAVWIWVEVGNQADRKAHAEELQQLHQIQANARLSTTGATEANKGPPAFGRLSGGEPPRGGPAAGPALNTGRGS</sequence>
<evidence type="ECO:0000256" key="1">
    <source>
        <dbReference type="SAM" id="MobiDB-lite"/>
    </source>
</evidence>
<dbReference type="AlphaFoldDB" id="A0A835TAG7"/>
<keyword evidence="4" id="KW-1185">Reference proteome</keyword>
<evidence type="ECO:0000313" key="4">
    <source>
        <dbReference type="Proteomes" id="UP000650467"/>
    </source>
</evidence>
<comment type="caution">
    <text evidence="3">The sequence shown here is derived from an EMBL/GenBank/DDBJ whole genome shotgun (WGS) entry which is preliminary data.</text>
</comment>
<feature type="chain" id="PRO_5032609354" evidence="2">
    <location>
        <begin position="32"/>
        <end position="86"/>
    </location>
</feature>
<evidence type="ECO:0000313" key="3">
    <source>
        <dbReference type="EMBL" id="KAG2435315.1"/>
    </source>
</evidence>
<protein>
    <submittedName>
        <fullName evidence="3">Uncharacterized protein</fullName>
    </submittedName>
</protein>
<feature type="region of interest" description="Disordered" evidence="1">
    <location>
        <begin position="46"/>
        <end position="86"/>
    </location>
</feature>
<feature type="signal peptide" evidence="2">
    <location>
        <begin position="1"/>
        <end position="31"/>
    </location>
</feature>
<gene>
    <name evidence="3" type="ORF">HXX76_007390</name>
</gene>
<organism evidence="3 4">
    <name type="scientific">Chlamydomonas incerta</name>
    <dbReference type="NCBI Taxonomy" id="51695"/>
    <lineage>
        <taxon>Eukaryota</taxon>
        <taxon>Viridiplantae</taxon>
        <taxon>Chlorophyta</taxon>
        <taxon>core chlorophytes</taxon>
        <taxon>Chlorophyceae</taxon>
        <taxon>CS clade</taxon>
        <taxon>Chlamydomonadales</taxon>
        <taxon>Chlamydomonadaceae</taxon>
        <taxon>Chlamydomonas</taxon>
    </lineage>
</organism>
<proteinExistence type="predicted"/>
<dbReference type="Proteomes" id="UP000650467">
    <property type="component" value="Unassembled WGS sequence"/>
</dbReference>
<reference evidence="3" key="1">
    <citation type="journal article" date="2020" name="bioRxiv">
        <title>Comparative genomics of Chlamydomonas.</title>
        <authorList>
            <person name="Craig R.J."/>
            <person name="Hasan A.R."/>
            <person name="Ness R.W."/>
            <person name="Keightley P.D."/>
        </authorList>
    </citation>
    <scope>NUCLEOTIDE SEQUENCE</scope>
    <source>
        <strain evidence="3">SAG 7.73</strain>
    </source>
</reference>
<accession>A0A835TAG7</accession>
<name>A0A835TAG7_CHLIN</name>
<keyword evidence="2" id="KW-0732">Signal</keyword>
<dbReference type="OrthoDB" id="10442613at2759"/>
<dbReference type="EMBL" id="JAEHOC010000015">
    <property type="protein sequence ID" value="KAG2435315.1"/>
    <property type="molecule type" value="Genomic_DNA"/>
</dbReference>
<evidence type="ECO:0000256" key="2">
    <source>
        <dbReference type="SAM" id="SignalP"/>
    </source>
</evidence>